<proteinExistence type="predicted"/>
<comment type="caution">
    <text evidence="2">The sequence shown here is derived from an EMBL/GenBank/DDBJ whole genome shotgun (WGS) entry which is preliminary data.</text>
</comment>
<evidence type="ECO:0000313" key="2">
    <source>
        <dbReference type="EMBL" id="KAK4423854.1"/>
    </source>
</evidence>
<sequence length="172" mass="18272">MGFTKTAISSLFILLLLSTAASAAAPVSPFCGTADPGISQTMCTQMVGCAKTWPEAMTNAINAAAEKAKGGIPIAHGVGKKLPPGLLPQSKESIVLTCQEAYDWILSLFDDCRELVKDDPTLGLKRRISSMTFSDCTGVLSEFNVSVPETEALNEELHRLAGILFAVLDKKP</sequence>
<organism evidence="2 3">
    <name type="scientific">Sesamum alatum</name>
    <dbReference type="NCBI Taxonomy" id="300844"/>
    <lineage>
        <taxon>Eukaryota</taxon>
        <taxon>Viridiplantae</taxon>
        <taxon>Streptophyta</taxon>
        <taxon>Embryophyta</taxon>
        <taxon>Tracheophyta</taxon>
        <taxon>Spermatophyta</taxon>
        <taxon>Magnoliopsida</taxon>
        <taxon>eudicotyledons</taxon>
        <taxon>Gunneridae</taxon>
        <taxon>Pentapetalae</taxon>
        <taxon>asterids</taxon>
        <taxon>lamiids</taxon>
        <taxon>Lamiales</taxon>
        <taxon>Pedaliaceae</taxon>
        <taxon>Sesamum</taxon>
    </lineage>
</organism>
<keyword evidence="1" id="KW-0732">Signal</keyword>
<feature type="chain" id="PRO_5041981590" description="Pectinesterase inhibitor domain-containing protein" evidence="1">
    <location>
        <begin position="24"/>
        <end position="172"/>
    </location>
</feature>
<evidence type="ECO:0000256" key="1">
    <source>
        <dbReference type="SAM" id="SignalP"/>
    </source>
</evidence>
<reference evidence="2" key="2">
    <citation type="journal article" date="2024" name="Plant">
        <title>Genomic evolution and insights into agronomic trait innovations of Sesamum species.</title>
        <authorList>
            <person name="Miao H."/>
            <person name="Wang L."/>
            <person name="Qu L."/>
            <person name="Liu H."/>
            <person name="Sun Y."/>
            <person name="Le M."/>
            <person name="Wang Q."/>
            <person name="Wei S."/>
            <person name="Zheng Y."/>
            <person name="Lin W."/>
            <person name="Duan Y."/>
            <person name="Cao H."/>
            <person name="Xiong S."/>
            <person name="Wang X."/>
            <person name="Wei L."/>
            <person name="Li C."/>
            <person name="Ma Q."/>
            <person name="Ju M."/>
            <person name="Zhao R."/>
            <person name="Li G."/>
            <person name="Mu C."/>
            <person name="Tian Q."/>
            <person name="Mei H."/>
            <person name="Zhang T."/>
            <person name="Gao T."/>
            <person name="Zhang H."/>
        </authorList>
    </citation>
    <scope>NUCLEOTIDE SEQUENCE</scope>
    <source>
        <strain evidence="2">3651</strain>
    </source>
</reference>
<evidence type="ECO:0000313" key="3">
    <source>
        <dbReference type="Proteomes" id="UP001293254"/>
    </source>
</evidence>
<protein>
    <recommendedName>
        <fullName evidence="4">Pectinesterase inhibitor domain-containing protein</fullName>
    </recommendedName>
</protein>
<keyword evidence="3" id="KW-1185">Reference proteome</keyword>
<accession>A0AAE1Y5S7</accession>
<dbReference type="AlphaFoldDB" id="A0AAE1Y5S7"/>
<dbReference type="Proteomes" id="UP001293254">
    <property type="component" value="Unassembled WGS sequence"/>
</dbReference>
<dbReference type="EMBL" id="JACGWO010000007">
    <property type="protein sequence ID" value="KAK4423854.1"/>
    <property type="molecule type" value="Genomic_DNA"/>
</dbReference>
<evidence type="ECO:0008006" key="4">
    <source>
        <dbReference type="Google" id="ProtNLM"/>
    </source>
</evidence>
<feature type="signal peptide" evidence="1">
    <location>
        <begin position="1"/>
        <end position="23"/>
    </location>
</feature>
<name>A0AAE1Y5S7_9LAMI</name>
<reference evidence="2" key="1">
    <citation type="submission" date="2020-06" db="EMBL/GenBank/DDBJ databases">
        <authorList>
            <person name="Li T."/>
            <person name="Hu X."/>
            <person name="Zhang T."/>
            <person name="Song X."/>
            <person name="Zhang H."/>
            <person name="Dai N."/>
            <person name="Sheng W."/>
            <person name="Hou X."/>
            <person name="Wei L."/>
        </authorList>
    </citation>
    <scope>NUCLEOTIDE SEQUENCE</scope>
    <source>
        <strain evidence="2">3651</strain>
        <tissue evidence="2">Leaf</tissue>
    </source>
</reference>
<gene>
    <name evidence="2" type="ORF">Salat_1968300</name>
</gene>